<comment type="caution">
    <text evidence="1">The sequence shown here is derived from an EMBL/GenBank/DDBJ whole genome shotgun (WGS) entry which is preliminary data.</text>
</comment>
<keyword evidence="2" id="KW-1185">Reference proteome</keyword>
<organism evidence="1 2">
    <name type="scientific">Dreissena polymorpha</name>
    <name type="common">Zebra mussel</name>
    <name type="synonym">Mytilus polymorpha</name>
    <dbReference type="NCBI Taxonomy" id="45954"/>
    <lineage>
        <taxon>Eukaryota</taxon>
        <taxon>Metazoa</taxon>
        <taxon>Spiralia</taxon>
        <taxon>Lophotrochozoa</taxon>
        <taxon>Mollusca</taxon>
        <taxon>Bivalvia</taxon>
        <taxon>Autobranchia</taxon>
        <taxon>Heteroconchia</taxon>
        <taxon>Euheterodonta</taxon>
        <taxon>Imparidentia</taxon>
        <taxon>Neoheterodontei</taxon>
        <taxon>Myida</taxon>
        <taxon>Dreissenoidea</taxon>
        <taxon>Dreissenidae</taxon>
        <taxon>Dreissena</taxon>
    </lineage>
</organism>
<evidence type="ECO:0000313" key="1">
    <source>
        <dbReference type="EMBL" id="KAH3803688.1"/>
    </source>
</evidence>
<gene>
    <name evidence="1" type="ORF">DPMN_131954</name>
</gene>
<name>A0A9D4JCQ0_DREPO</name>
<sequence>MKKLLPHRSTSDNCAIYRIERREIVVCRPSGFQVDKRQLRDIGSIYRIERRENVVDKRQLRDIGSMYRIERREKVVRRENVV</sequence>
<reference evidence="1" key="1">
    <citation type="journal article" date="2019" name="bioRxiv">
        <title>The Genome of the Zebra Mussel, Dreissena polymorpha: A Resource for Invasive Species Research.</title>
        <authorList>
            <person name="McCartney M.A."/>
            <person name="Auch B."/>
            <person name="Kono T."/>
            <person name="Mallez S."/>
            <person name="Zhang Y."/>
            <person name="Obille A."/>
            <person name="Becker A."/>
            <person name="Abrahante J.E."/>
            <person name="Garbe J."/>
            <person name="Badalamenti J.P."/>
            <person name="Herman A."/>
            <person name="Mangelson H."/>
            <person name="Liachko I."/>
            <person name="Sullivan S."/>
            <person name="Sone E.D."/>
            <person name="Koren S."/>
            <person name="Silverstein K.A.T."/>
            <person name="Beckman K.B."/>
            <person name="Gohl D.M."/>
        </authorList>
    </citation>
    <scope>NUCLEOTIDE SEQUENCE</scope>
    <source>
        <strain evidence="1">Duluth1</strain>
        <tissue evidence="1">Whole animal</tissue>
    </source>
</reference>
<dbReference type="EMBL" id="JAIWYP010000006">
    <property type="protein sequence ID" value="KAH3803688.1"/>
    <property type="molecule type" value="Genomic_DNA"/>
</dbReference>
<dbReference type="AlphaFoldDB" id="A0A9D4JCQ0"/>
<proteinExistence type="predicted"/>
<dbReference type="Proteomes" id="UP000828390">
    <property type="component" value="Unassembled WGS sequence"/>
</dbReference>
<accession>A0A9D4JCQ0</accession>
<reference evidence="1" key="2">
    <citation type="submission" date="2020-11" db="EMBL/GenBank/DDBJ databases">
        <authorList>
            <person name="McCartney M.A."/>
            <person name="Auch B."/>
            <person name="Kono T."/>
            <person name="Mallez S."/>
            <person name="Becker A."/>
            <person name="Gohl D.M."/>
            <person name="Silverstein K.A.T."/>
            <person name="Koren S."/>
            <person name="Bechman K.B."/>
            <person name="Herman A."/>
            <person name="Abrahante J.E."/>
            <person name="Garbe J."/>
        </authorList>
    </citation>
    <scope>NUCLEOTIDE SEQUENCE</scope>
    <source>
        <strain evidence="1">Duluth1</strain>
        <tissue evidence="1">Whole animal</tissue>
    </source>
</reference>
<evidence type="ECO:0000313" key="2">
    <source>
        <dbReference type="Proteomes" id="UP000828390"/>
    </source>
</evidence>
<protein>
    <submittedName>
        <fullName evidence="1">Uncharacterized protein</fullName>
    </submittedName>
</protein>